<feature type="compositionally biased region" description="Basic residues" evidence="8">
    <location>
        <begin position="296"/>
        <end position="307"/>
    </location>
</feature>
<evidence type="ECO:0000256" key="7">
    <source>
        <dbReference type="ARBA" id="ARBA00023136"/>
    </source>
</evidence>
<gene>
    <name evidence="10" type="ORF">HGRIS_008654</name>
</gene>
<dbReference type="InterPro" id="IPR045861">
    <property type="entry name" value="CorA_cytoplasmic_dom"/>
</dbReference>
<dbReference type="PANTHER" id="PTHR46494:SF1">
    <property type="entry name" value="CORA FAMILY METAL ION TRANSPORTER (EUROFUNG)"/>
    <property type="match status" value="1"/>
</dbReference>
<reference evidence="11" key="1">
    <citation type="submission" date="2024-06" db="EMBL/GenBank/DDBJ databases">
        <title>Multi-omics analyses provide insights into the biosynthesis of the anticancer antibiotic pleurotin in Hohenbuehelia grisea.</title>
        <authorList>
            <person name="Weaver J.A."/>
            <person name="Alberti F."/>
        </authorList>
    </citation>
    <scope>NUCLEOTIDE SEQUENCE [LARGE SCALE GENOMIC DNA]</scope>
    <source>
        <strain evidence="11">T-177</strain>
    </source>
</reference>
<feature type="transmembrane region" description="Helical" evidence="9">
    <location>
        <begin position="657"/>
        <end position="679"/>
    </location>
</feature>
<keyword evidence="3" id="KW-0813">Transport</keyword>
<keyword evidence="4" id="KW-1003">Cell membrane</keyword>
<feature type="transmembrane region" description="Helical" evidence="9">
    <location>
        <begin position="623"/>
        <end position="642"/>
    </location>
</feature>
<evidence type="ECO:0000256" key="4">
    <source>
        <dbReference type="ARBA" id="ARBA00022475"/>
    </source>
</evidence>
<dbReference type="Gene3D" id="3.30.460.20">
    <property type="entry name" value="CorA soluble domain-like"/>
    <property type="match status" value="1"/>
</dbReference>
<keyword evidence="6 9" id="KW-1133">Transmembrane helix</keyword>
<dbReference type="PANTHER" id="PTHR46494">
    <property type="entry name" value="CORA FAMILY METAL ION TRANSPORTER (EUROFUNG)"/>
    <property type="match status" value="1"/>
</dbReference>
<evidence type="ECO:0000256" key="8">
    <source>
        <dbReference type="SAM" id="MobiDB-lite"/>
    </source>
</evidence>
<keyword evidence="11" id="KW-1185">Reference proteome</keyword>
<dbReference type="EMBL" id="JASNQZ010000011">
    <property type="protein sequence ID" value="KAL0952004.1"/>
    <property type="molecule type" value="Genomic_DNA"/>
</dbReference>
<feature type="compositionally biased region" description="Low complexity" evidence="8">
    <location>
        <begin position="267"/>
        <end position="277"/>
    </location>
</feature>
<dbReference type="SUPFAM" id="SSF143865">
    <property type="entry name" value="CorA soluble domain-like"/>
    <property type="match status" value="2"/>
</dbReference>
<comment type="similarity">
    <text evidence="2">Belongs to the CorA metal ion transporter (MIT) (TC 1.A.35) family.</text>
</comment>
<sequence>MPRENSFSDSEGRSLTPDLSDDEGNVPLPTSPTYSTAPRATSPVRSHRSQARSHAPTHRSHAAPTHAPAHITPKDRFRASVRKIMAMHRSTTLLSRGPGYELGAEPGIDPRRESTNLKYQHIHEECVIEVADYSSLRASFGRMTNESFLAMLRDDKSNAREPWVKVRWINIAGISWDVLSALALKYELHPLALEDILHQRDQNRSKADYYAKHLFLRVLCHHLGNVEDADSSSPFPDPASRRPPMPSAFASLPRSSSPPPFTSQDANGLGEYGSSSGYEEKNGYGEEKEDPATERRKSKSRTWRRRNAPGATDVERGASRFGTLATIGTTTPGTMLSTRTAVVDRNLALEQEEAALARATRRAAQDRTINELKKGERVNVKVAPMFIFLFRDGTVISLRRQAPPSTPAATGAGHAGHNCEERGCAVKVPTHQKVDFTEPIMKRLRQTDTLLRKSADPSMLVQSLLDLIVDQAMEVIDEYHDKIKKFERDILLKPKMKTVRYLHILSGDLILHKRTLEPIKTVIYGLRRYDLDRCAALLDSSVNSAPVSTGLAGVAKAAADADAAPPKVVGFMSHKAKIYLADVHDHMEYILTSLEMFAGISENLIDYTFNMASYEMNEVMRRLTLATIIFLPLTLLTGYFGMNFSAMWSVDKHTDALFWYIAIPVMAIVIPMFTAPDLSRVWHYIQKKMLAKKAVKVRTSNIQLQCRIVDAGSCLPRRL</sequence>
<feature type="compositionally biased region" description="Low complexity" evidence="8">
    <location>
        <begin position="322"/>
        <end position="333"/>
    </location>
</feature>
<comment type="subcellular location">
    <subcellularLocation>
        <location evidence="1">Cell membrane</location>
        <topology evidence="1">Multi-pass membrane protein</topology>
    </subcellularLocation>
</comment>
<proteinExistence type="inferred from homology"/>
<evidence type="ECO:0000313" key="10">
    <source>
        <dbReference type="EMBL" id="KAL0952004.1"/>
    </source>
</evidence>
<evidence type="ECO:0000313" key="11">
    <source>
        <dbReference type="Proteomes" id="UP001556367"/>
    </source>
</evidence>
<evidence type="ECO:0000256" key="6">
    <source>
        <dbReference type="ARBA" id="ARBA00022989"/>
    </source>
</evidence>
<dbReference type="SUPFAM" id="SSF144083">
    <property type="entry name" value="Magnesium transport protein CorA, transmembrane region"/>
    <property type="match status" value="1"/>
</dbReference>
<evidence type="ECO:0000256" key="5">
    <source>
        <dbReference type="ARBA" id="ARBA00022692"/>
    </source>
</evidence>
<accession>A0ABR3J8M2</accession>
<dbReference type="InterPro" id="IPR045863">
    <property type="entry name" value="CorA_TM1_TM2"/>
</dbReference>
<dbReference type="InterPro" id="IPR002523">
    <property type="entry name" value="MgTranspt_CorA/ZnTranspt_ZntB"/>
</dbReference>
<dbReference type="Pfam" id="PF01544">
    <property type="entry name" value="CorA"/>
    <property type="match status" value="1"/>
</dbReference>
<feature type="compositionally biased region" description="Pro residues" evidence="8">
    <location>
        <begin position="235"/>
        <end position="246"/>
    </location>
</feature>
<feature type="compositionally biased region" description="Basic residues" evidence="8">
    <location>
        <begin position="45"/>
        <end position="61"/>
    </location>
</feature>
<feature type="region of interest" description="Disordered" evidence="8">
    <location>
        <begin position="229"/>
        <end position="333"/>
    </location>
</feature>
<comment type="caution">
    <text evidence="10">The sequence shown here is derived from an EMBL/GenBank/DDBJ whole genome shotgun (WGS) entry which is preliminary data.</text>
</comment>
<protein>
    <submittedName>
        <fullName evidence="10">Uncharacterized protein</fullName>
    </submittedName>
</protein>
<keyword evidence="5 9" id="KW-0812">Transmembrane</keyword>
<evidence type="ECO:0000256" key="9">
    <source>
        <dbReference type="SAM" id="Phobius"/>
    </source>
</evidence>
<feature type="compositionally biased region" description="Basic and acidic residues" evidence="8">
    <location>
        <begin position="278"/>
        <end position="295"/>
    </location>
</feature>
<evidence type="ECO:0000256" key="3">
    <source>
        <dbReference type="ARBA" id="ARBA00022448"/>
    </source>
</evidence>
<feature type="region of interest" description="Disordered" evidence="8">
    <location>
        <begin position="1"/>
        <end position="75"/>
    </location>
</feature>
<dbReference type="Proteomes" id="UP001556367">
    <property type="component" value="Unassembled WGS sequence"/>
</dbReference>
<organism evidence="10 11">
    <name type="scientific">Hohenbuehelia grisea</name>
    <dbReference type="NCBI Taxonomy" id="104357"/>
    <lineage>
        <taxon>Eukaryota</taxon>
        <taxon>Fungi</taxon>
        <taxon>Dikarya</taxon>
        <taxon>Basidiomycota</taxon>
        <taxon>Agaricomycotina</taxon>
        <taxon>Agaricomycetes</taxon>
        <taxon>Agaricomycetidae</taxon>
        <taxon>Agaricales</taxon>
        <taxon>Pleurotineae</taxon>
        <taxon>Pleurotaceae</taxon>
        <taxon>Hohenbuehelia</taxon>
    </lineage>
</organism>
<keyword evidence="7 9" id="KW-0472">Membrane</keyword>
<evidence type="ECO:0000256" key="1">
    <source>
        <dbReference type="ARBA" id="ARBA00004651"/>
    </source>
</evidence>
<name>A0ABR3J8M2_9AGAR</name>
<evidence type="ECO:0000256" key="2">
    <source>
        <dbReference type="ARBA" id="ARBA00009765"/>
    </source>
</evidence>
<dbReference type="Gene3D" id="1.20.58.340">
    <property type="entry name" value="Magnesium transport protein CorA, transmembrane region"/>
    <property type="match status" value="2"/>
</dbReference>